<proteinExistence type="predicted"/>
<evidence type="ECO:0000313" key="1">
    <source>
        <dbReference type="EMBL" id="QWG16130.1"/>
    </source>
</evidence>
<accession>A0A975NJS9</accession>
<dbReference type="Proteomes" id="UP000680805">
    <property type="component" value="Chromosome"/>
</dbReference>
<protein>
    <submittedName>
        <fullName evidence="1">Uncharacterized protein</fullName>
    </submittedName>
</protein>
<dbReference type="EMBL" id="CP076135">
    <property type="protein sequence ID" value="QWG16130.1"/>
    <property type="molecule type" value="Genomic_DNA"/>
</dbReference>
<reference evidence="1" key="1">
    <citation type="submission" date="2021-06" db="EMBL/GenBank/DDBJ databases">
        <title>Bradyrhizobium sp. S2-11-2 Genome sequencing.</title>
        <authorList>
            <person name="Jin L."/>
        </authorList>
    </citation>
    <scope>NUCLEOTIDE SEQUENCE</scope>
    <source>
        <strain evidence="1">S2-11-2</strain>
    </source>
</reference>
<dbReference type="AlphaFoldDB" id="A0A975NJS9"/>
<organism evidence="1 2">
    <name type="scientific">Bradyrhizobium sediminis</name>
    <dbReference type="NCBI Taxonomy" id="2840469"/>
    <lineage>
        <taxon>Bacteria</taxon>
        <taxon>Pseudomonadati</taxon>
        <taxon>Pseudomonadota</taxon>
        <taxon>Alphaproteobacteria</taxon>
        <taxon>Hyphomicrobiales</taxon>
        <taxon>Nitrobacteraceae</taxon>
        <taxon>Bradyrhizobium</taxon>
    </lineage>
</organism>
<evidence type="ECO:0000313" key="2">
    <source>
        <dbReference type="Proteomes" id="UP000680805"/>
    </source>
</evidence>
<name>A0A975NJS9_9BRAD</name>
<dbReference type="KEGG" id="bsei:KMZ68_13860"/>
<gene>
    <name evidence="1" type="ORF">KMZ68_13860</name>
</gene>
<sequence>MANLPKSLRPSDPDEFTPLGDQTDLLAELGRQLERFNASMAADAVTLRAMTLDEIGKVTAAKSADSARERRFEDFAKKHCPPTMGLEQFVQELRELRALAVEWKQYEELALNGPRITSAGEYFDDGDMAFLHQIVDRPLRSGTSRIVIDKATARLMRRRMKRMGRDNAAGALAEYIPRDSRPRKCSAQAVCDRMRIFAKTILKHPHRRRKTESLNEFHRILIDDFYDGPLIELKSDRPSVRMSKRSESRIAKYCDDLCAPTRSGEPSKWSARA</sequence>
<dbReference type="RefSeq" id="WP_215611868.1">
    <property type="nucleotide sequence ID" value="NZ_CP076135.1"/>
</dbReference>